<dbReference type="Proteomes" id="UP001201629">
    <property type="component" value="Unassembled WGS sequence"/>
</dbReference>
<gene>
    <name evidence="2" type="ORF">NIE79_000674</name>
</gene>
<organism evidence="2 3">
    <name type="scientific">Micromonospora trifolii</name>
    <dbReference type="NCBI Taxonomy" id="2911208"/>
    <lineage>
        <taxon>Bacteria</taxon>
        <taxon>Bacillati</taxon>
        <taxon>Actinomycetota</taxon>
        <taxon>Actinomycetes</taxon>
        <taxon>Micromonosporales</taxon>
        <taxon>Micromonosporaceae</taxon>
        <taxon>Micromonospora</taxon>
    </lineage>
</organism>
<keyword evidence="1" id="KW-1133">Transmembrane helix</keyword>
<evidence type="ECO:0000256" key="1">
    <source>
        <dbReference type="SAM" id="Phobius"/>
    </source>
</evidence>
<name>A0ABS9MZR2_9ACTN</name>
<keyword evidence="3" id="KW-1185">Reference proteome</keyword>
<dbReference type="RefSeq" id="WP_238678143.1">
    <property type="nucleotide sequence ID" value="NZ_JAKKFD010000013.1"/>
</dbReference>
<proteinExistence type="predicted"/>
<evidence type="ECO:0000313" key="2">
    <source>
        <dbReference type="EMBL" id="MCG5442885.1"/>
    </source>
</evidence>
<accession>A0ABS9MZR2</accession>
<evidence type="ECO:0008006" key="4">
    <source>
        <dbReference type="Google" id="ProtNLM"/>
    </source>
</evidence>
<keyword evidence="1" id="KW-0472">Membrane</keyword>
<feature type="transmembrane region" description="Helical" evidence="1">
    <location>
        <begin position="28"/>
        <end position="48"/>
    </location>
</feature>
<evidence type="ECO:0000313" key="3">
    <source>
        <dbReference type="Proteomes" id="UP001201629"/>
    </source>
</evidence>
<keyword evidence="1" id="KW-0812">Transmembrane</keyword>
<reference evidence="2 3" key="1">
    <citation type="submission" date="2022-01" db="EMBL/GenBank/DDBJ databases">
        <authorList>
            <person name="Riesco R."/>
            <person name="Trujillo M.E."/>
        </authorList>
    </citation>
    <scope>NUCLEOTIDE SEQUENCE [LARGE SCALE GENOMIC DNA]</scope>
    <source>
        <strain evidence="2 3">NIE79</strain>
    </source>
</reference>
<protein>
    <recommendedName>
        <fullName evidence="4">DUF4352 domain-containing protein</fullName>
    </recommendedName>
</protein>
<sequence length="194" mass="20443">MIDLDEGNHQPAQSGAAAHDRLKTRQKIALGLVAVFAVGIGLGGFAVHRRDSLEQRERNGVVALVALPRTASLGSPTFQASTIDAGSDAPKVKLTGHLILINVGPAPITVRRVAAAKGGLSSSSAGEPRLSPLGGTGQLMVELSFECSVGWFEEPLPLTFEVETADKHVREVSYPVDLAGSDWQRVALPHCEHA</sequence>
<dbReference type="EMBL" id="JAKKFD010000013">
    <property type="protein sequence ID" value="MCG5442885.1"/>
    <property type="molecule type" value="Genomic_DNA"/>
</dbReference>
<comment type="caution">
    <text evidence="2">The sequence shown here is derived from an EMBL/GenBank/DDBJ whole genome shotgun (WGS) entry which is preliminary data.</text>
</comment>